<dbReference type="SUPFAM" id="SSF55874">
    <property type="entry name" value="ATPase domain of HSP90 chaperone/DNA topoisomerase II/histidine kinase"/>
    <property type="match status" value="1"/>
</dbReference>
<name>A0AAU9AMZ8_LYSEN</name>
<dbReference type="Gene3D" id="3.30.565.10">
    <property type="entry name" value="Histidine kinase-like ATPase, C-terminal domain"/>
    <property type="match status" value="1"/>
</dbReference>
<evidence type="ECO:0000259" key="5">
    <source>
        <dbReference type="Pfam" id="PF02518"/>
    </source>
</evidence>
<proteinExistence type="predicted"/>
<dbReference type="Pfam" id="PF07730">
    <property type="entry name" value="HisKA_3"/>
    <property type="match status" value="1"/>
</dbReference>
<dbReference type="GO" id="GO:0016020">
    <property type="term" value="C:membrane"/>
    <property type="evidence" value="ECO:0007669"/>
    <property type="project" value="InterPro"/>
</dbReference>
<feature type="transmembrane region" description="Helical" evidence="4">
    <location>
        <begin position="184"/>
        <end position="205"/>
    </location>
</feature>
<keyword evidence="1" id="KW-0808">Transferase</keyword>
<dbReference type="AlphaFoldDB" id="A0AAU9AMZ8"/>
<feature type="domain" description="Histidine kinase/HSP90-like ATPase" evidence="5">
    <location>
        <begin position="329"/>
        <end position="413"/>
    </location>
</feature>
<dbReference type="InterPro" id="IPR036890">
    <property type="entry name" value="HATPase_C_sf"/>
</dbReference>
<evidence type="ECO:0000313" key="8">
    <source>
        <dbReference type="Proteomes" id="UP000218824"/>
    </source>
</evidence>
<evidence type="ECO:0000256" key="3">
    <source>
        <dbReference type="ARBA" id="ARBA00023012"/>
    </source>
</evidence>
<feature type="transmembrane region" description="Helical" evidence="4">
    <location>
        <begin position="91"/>
        <end position="111"/>
    </location>
</feature>
<keyword evidence="4" id="KW-0812">Transmembrane</keyword>
<feature type="domain" description="Signal transduction histidine kinase subgroup 3 dimerisation and phosphoacceptor" evidence="6">
    <location>
        <begin position="230"/>
        <end position="295"/>
    </location>
</feature>
<dbReference type="GO" id="GO:0046983">
    <property type="term" value="F:protein dimerization activity"/>
    <property type="evidence" value="ECO:0007669"/>
    <property type="project" value="InterPro"/>
</dbReference>
<dbReference type="KEGG" id="lem:LEN_1617"/>
<keyword evidence="4" id="KW-1133">Transmembrane helix</keyword>
<sequence length="445" mass="47464">MHPNRSFPAAAPRTEEGSPGRAAFAAIFAAVAARYGGTHGATRPTSRIHTLMRTPGPPLDANDNLLGWHLASLLYLSFVFIPVFNFPAPWWILAMAVASVLVFLPLYWAFYRGGATLRLWLVLAVAGLGFVTVPFGIGGGTYLIFSAGMIASFLPLWRGLSLTVALFALFAAESIATLPAQGAPVFSVLIQSLVGAIVFTGVLAARSRERRNAELRLTQEEVRRLASLAERERIGRDLHDLLGHTLSVVVLKSQLAARLIEHDKCAAQDQISEVERVAREALTQVREAVAGIRANGLQAELAAARLALLGGEISLDQRLDPIDLPVAVETALALALRESVTNVLRHARARRVEVELTQDARGGIALRIVDDGRGGVCAEGHGLTGMRERLRSVGGVLEIESPPGAGTRLSLLVSREALSAARRLPASAAPAGSVRQPALLERGTA</sequence>
<feature type="transmembrane region" description="Helical" evidence="4">
    <location>
        <begin position="117"/>
        <end position="145"/>
    </location>
</feature>
<reference evidence="7 8" key="1">
    <citation type="journal article" date="2017" name="DNA Res.">
        <title>Complete genome sequence and expression profile of the commercial lytic enzyme producer Lysobacter enzymogenes M497-1.</title>
        <authorList>
            <person name="Takami H."/>
            <person name="Toyoda A."/>
            <person name="Uchiyama I."/>
            <person name="Itoh T."/>
            <person name="Takaki Y."/>
            <person name="Arai W."/>
            <person name="Nishi S."/>
            <person name="Kawai M."/>
            <person name="Shinya K."/>
            <person name="Ikeda H."/>
        </authorList>
    </citation>
    <scope>NUCLEOTIDE SEQUENCE [LARGE SCALE GENOMIC DNA]</scope>
    <source>
        <strain evidence="7 8">M497-1</strain>
    </source>
</reference>
<dbReference type="Gene3D" id="1.20.5.1930">
    <property type="match status" value="1"/>
</dbReference>
<dbReference type="Pfam" id="PF02518">
    <property type="entry name" value="HATPase_c"/>
    <property type="match status" value="1"/>
</dbReference>
<protein>
    <submittedName>
        <fullName evidence="7">Two-component system sensor histidine kinase</fullName>
    </submittedName>
</protein>
<dbReference type="InterPro" id="IPR050482">
    <property type="entry name" value="Sensor_HK_TwoCompSys"/>
</dbReference>
<keyword evidence="3" id="KW-0902">Two-component regulatory system</keyword>
<dbReference type="Proteomes" id="UP000218824">
    <property type="component" value="Chromosome"/>
</dbReference>
<evidence type="ECO:0000256" key="2">
    <source>
        <dbReference type="ARBA" id="ARBA00022777"/>
    </source>
</evidence>
<dbReference type="InterPro" id="IPR011712">
    <property type="entry name" value="Sig_transdc_His_kin_sub3_dim/P"/>
</dbReference>
<accession>A0AAU9AMZ8</accession>
<evidence type="ECO:0000256" key="4">
    <source>
        <dbReference type="SAM" id="Phobius"/>
    </source>
</evidence>
<keyword evidence="4" id="KW-0472">Membrane</keyword>
<dbReference type="PANTHER" id="PTHR24421:SF63">
    <property type="entry name" value="SENSOR HISTIDINE KINASE DESK"/>
    <property type="match status" value="1"/>
</dbReference>
<dbReference type="CDD" id="cd16917">
    <property type="entry name" value="HATPase_UhpB-NarQ-NarX-like"/>
    <property type="match status" value="1"/>
</dbReference>
<dbReference type="InterPro" id="IPR003594">
    <property type="entry name" value="HATPase_dom"/>
</dbReference>
<dbReference type="EMBL" id="AP014940">
    <property type="protein sequence ID" value="BAV97104.1"/>
    <property type="molecule type" value="Genomic_DNA"/>
</dbReference>
<evidence type="ECO:0000256" key="1">
    <source>
        <dbReference type="ARBA" id="ARBA00022679"/>
    </source>
</evidence>
<keyword evidence="2 7" id="KW-0418">Kinase</keyword>
<evidence type="ECO:0000259" key="6">
    <source>
        <dbReference type="Pfam" id="PF07730"/>
    </source>
</evidence>
<dbReference type="PANTHER" id="PTHR24421">
    <property type="entry name" value="NITRATE/NITRITE SENSOR PROTEIN NARX-RELATED"/>
    <property type="match status" value="1"/>
</dbReference>
<dbReference type="GO" id="GO:0000155">
    <property type="term" value="F:phosphorelay sensor kinase activity"/>
    <property type="evidence" value="ECO:0007669"/>
    <property type="project" value="InterPro"/>
</dbReference>
<gene>
    <name evidence="7" type="ORF">LEN_1617</name>
</gene>
<feature type="transmembrane region" description="Helical" evidence="4">
    <location>
        <begin position="157"/>
        <end position="178"/>
    </location>
</feature>
<feature type="transmembrane region" description="Helical" evidence="4">
    <location>
        <begin position="65"/>
        <end position="84"/>
    </location>
</feature>
<evidence type="ECO:0000313" key="7">
    <source>
        <dbReference type="EMBL" id="BAV97104.1"/>
    </source>
</evidence>
<organism evidence="7 8">
    <name type="scientific">Lysobacter enzymogenes</name>
    <dbReference type="NCBI Taxonomy" id="69"/>
    <lineage>
        <taxon>Bacteria</taxon>
        <taxon>Pseudomonadati</taxon>
        <taxon>Pseudomonadota</taxon>
        <taxon>Gammaproteobacteria</taxon>
        <taxon>Lysobacterales</taxon>
        <taxon>Lysobacteraceae</taxon>
        <taxon>Lysobacter</taxon>
    </lineage>
</organism>